<reference evidence="11" key="1">
    <citation type="submission" date="2012-12" db="EMBL/GenBank/DDBJ databases">
        <authorList>
            <person name="Hellsten U."/>
            <person name="Grimwood J."/>
            <person name="Chapman J.A."/>
            <person name="Shapiro H."/>
            <person name="Aerts A."/>
            <person name="Otillar R.P."/>
            <person name="Terry A.Y."/>
            <person name="Boore J.L."/>
            <person name="Simakov O."/>
            <person name="Marletaz F."/>
            <person name="Cho S.-J."/>
            <person name="Edsinger-Gonzales E."/>
            <person name="Havlak P."/>
            <person name="Kuo D.-H."/>
            <person name="Larsson T."/>
            <person name="Lv J."/>
            <person name="Arendt D."/>
            <person name="Savage R."/>
            <person name="Osoegawa K."/>
            <person name="de Jong P."/>
            <person name="Lindberg D.R."/>
            <person name="Seaver E.C."/>
            <person name="Weisblat D.A."/>
            <person name="Putnam N.H."/>
            <person name="Grigoriev I.V."/>
            <person name="Rokhsar D.S."/>
        </authorList>
    </citation>
    <scope>NUCLEOTIDE SEQUENCE</scope>
</reference>
<evidence type="ECO:0000256" key="3">
    <source>
        <dbReference type="ARBA" id="ARBA00022816"/>
    </source>
</evidence>
<dbReference type="OrthoDB" id="103454at2759"/>
<dbReference type="InterPro" id="IPR007187">
    <property type="entry name" value="Nucleoporin_Nup133/Nup155_C"/>
</dbReference>
<gene>
    <name evidence="10" type="primary">20212304</name>
    <name evidence="9" type="ORF">HELRODRAFT_192492</name>
</gene>
<dbReference type="PANTHER" id="PTHR13405:SF11">
    <property type="entry name" value="NUCLEAR PORE COMPLEX PROTEIN NUP133"/>
    <property type="match status" value="1"/>
</dbReference>
<feature type="compositionally biased region" description="Acidic residues" evidence="7">
    <location>
        <begin position="625"/>
        <end position="639"/>
    </location>
</feature>
<keyword evidence="5" id="KW-0811">Translocation</keyword>
<evidence type="ECO:0000256" key="1">
    <source>
        <dbReference type="ARBA" id="ARBA00004259"/>
    </source>
</evidence>
<evidence type="ECO:0000259" key="8">
    <source>
        <dbReference type="Pfam" id="PF03177"/>
    </source>
</evidence>
<organism evidence="10 11">
    <name type="scientific">Helobdella robusta</name>
    <name type="common">Californian leech</name>
    <dbReference type="NCBI Taxonomy" id="6412"/>
    <lineage>
        <taxon>Eukaryota</taxon>
        <taxon>Metazoa</taxon>
        <taxon>Spiralia</taxon>
        <taxon>Lophotrochozoa</taxon>
        <taxon>Annelida</taxon>
        <taxon>Clitellata</taxon>
        <taxon>Hirudinea</taxon>
        <taxon>Rhynchobdellida</taxon>
        <taxon>Glossiphoniidae</taxon>
        <taxon>Helobdella</taxon>
    </lineage>
</organism>
<evidence type="ECO:0000256" key="7">
    <source>
        <dbReference type="SAM" id="MobiDB-lite"/>
    </source>
</evidence>
<evidence type="ECO:0000256" key="4">
    <source>
        <dbReference type="ARBA" id="ARBA00022927"/>
    </source>
</evidence>
<dbReference type="EMBL" id="KB096864">
    <property type="protein sequence ID" value="ESO00940.1"/>
    <property type="molecule type" value="Genomic_DNA"/>
</dbReference>
<dbReference type="GO" id="GO:0015031">
    <property type="term" value="P:protein transport"/>
    <property type="evidence" value="ECO:0007669"/>
    <property type="project" value="UniProtKB-KW"/>
</dbReference>
<dbReference type="Gene3D" id="1.20.58.1380">
    <property type="match status" value="1"/>
</dbReference>
<dbReference type="KEGG" id="hro:HELRODRAFT_192492"/>
<dbReference type="InterPro" id="IPR037624">
    <property type="entry name" value="Nup133-like"/>
</dbReference>
<dbReference type="eggNOG" id="KOG4121">
    <property type="taxonomic scope" value="Eukaryota"/>
</dbReference>
<dbReference type="EnsemblMetazoa" id="HelroT192492">
    <property type="protein sequence ID" value="HelroP192492"/>
    <property type="gene ID" value="HelroG192492"/>
</dbReference>
<proteinExistence type="predicted"/>
<dbReference type="PANTHER" id="PTHR13405">
    <property type="entry name" value="NUCLEAR PORE COMPLEX PROTEIN NUP133"/>
    <property type="match status" value="1"/>
</dbReference>
<evidence type="ECO:0000256" key="5">
    <source>
        <dbReference type="ARBA" id="ARBA00023010"/>
    </source>
</evidence>
<keyword evidence="6" id="KW-0539">Nucleus</keyword>
<dbReference type="GeneID" id="20212304"/>
<dbReference type="Pfam" id="PF03177">
    <property type="entry name" value="Nucleoporin_C"/>
    <property type="match status" value="1"/>
</dbReference>
<dbReference type="Gene3D" id="1.25.40.700">
    <property type="match status" value="1"/>
</dbReference>
<comment type="subcellular location">
    <subcellularLocation>
        <location evidence="1">Nucleus envelope</location>
    </subcellularLocation>
</comment>
<dbReference type="Proteomes" id="UP000015101">
    <property type="component" value="Unassembled WGS sequence"/>
</dbReference>
<feature type="region of interest" description="Disordered" evidence="7">
    <location>
        <begin position="287"/>
        <end position="315"/>
    </location>
</feature>
<name>T1FU08_HELRO</name>
<dbReference type="STRING" id="6412.T1FU08"/>
<protein>
    <recommendedName>
        <fullName evidence="8">Nucleoporin Nup133/Nup155-like C-terminal domain-containing protein</fullName>
    </recommendedName>
</protein>
<dbReference type="GO" id="GO:0017056">
    <property type="term" value="F:structural constituent of nuclear pore"/>
    <property type="evidence" value="ECO:0007669"/>
    <property type="project" value="InterPro"/>
</dbReference>
<dbReference type="GO" id="GO:0051028">
    <property type="term" value="P:mRNA transport"/>
    <property type="evidence" value="ECO:0007669"/>
    <property type="project" value="UniProtKB-KW"/>
</dbReference>
<evidence type="ECO:0000256" key="6">
    <source>
        <dbReference type="ARBA" id="ARBA00023242"/>
    </source>
</evidence>
<evidence type="ECO:0000313" key="9">
    <source>
        <dbReference type="EMBL" id="ESO00940.1"/>
    </source>
</evidence>
<dbReference type="GO" id="GO:0005635">
    <property type="term" value="C:nuclear envelope"/>
    <property type="evidence" value="ECO:0007669"/>
    <property type="project" value="UniProtKB-SubCell"/>
</dbReference>
<feature type="domain" description="Nucleoporin Nup133/Nup155-like C-terminal" evidence="8">
    <location>
        <begin position="484"/>
        <end position="659"/>
    </location>
</feature>
<reference evidence="10" key="3">
    <citation type="submission" date="2015-06" db="UniProtKB">
        <authorList>
            <consortium name="EnsemblMetazoa"/>
        </authorList>
    </citation>
    <scope>IDENTIFICATION</scope>
</reference>
<dbReference type="GO" id="GO:0032991">
    <property type="term" value="C:protein-containing complex"/>
    <property type="evidence" value="ECO:0007669"/>
    <property type="project" value="UniProtKB-ARBA"/>
</dbReference>
<feature type="region of interest" description="Disordered" evidence="7">
    <location>
        <begin position="620"/>
        <end position="639"/>
    </location>
</feature>
<keyword evidence="2" id="KW-0813">Transport</keyword>
<dbReference type="InParanoid" id="T1FU08"/>
<keyword evidence="3" id="KW-0509">mRNA transport</keyword>
<dbReference type="AlphaFoldDB" id="T1FU08"/>
<sequence>MVLFSVLKDDDNDDENNNDNNRKAKFGVAYLNTKSNEEPSNISKIVVSEYESSNQLRDRIKLLWPNINQHVFGYFYSPINIVCFKDNEDGSSTAESVLFETVASGCYQGRPLFLTYHGSLVTVEDAVAVANQSIAESLMKSKAFCNLDTSIVGSASLDQISQLYSSDDLLSKFKAIFINSMISNNSLNNTKITSETILSQLFPDCKTVPKKRQQIRELVVELSLQMIDDFPKSDPRWRENMSNVNDVTKLSSGSVILGNQLHDKMVGHQSFIKFLKTSGLWSLLSKDDDDDNATDDDDDGDVMNDDDDDDDDDDSARSVLLEHAQKLVFIITLRELHVTTNDVIDQAIDICLTNRRGQRSSKSFTLTPVDLFYREVSKVHEIFKAITMAEDEFVKSSGAEDGGNEQCLNFVDTATNIFKTLLEKVFQMSSNSSSSSRKATDGTTIATATTNKIFGSSSNSISNSSNKKKNNKKLKIPWTAVEYEQYERAMSLAEKYYDHALLVKICDLIGDDVRLDEYMERFADQGFPEAAFKWFCETGKKSKLFGESMLSNPRLKPFMDEPENKHFSWVYYAKIKNYERAHELTFELACQEKDNVAKKKTLFSFAKLYATLILGNPKTPNKDDDIADDDDDDDDDEGDDDYVIENNLDLILHQEQLFENNFVKEYLSLDGCQDVIRVYSPVDLIELLVSSRNVEADEFDFKKALDLLKYCSNDDPDRRKDDIMVDIWSKAILKKGWPIEELLPTSEELLSQTNTRLADLSTNPEFRCKVMMAYEYIGKYYAGGNILTEIS</sequence>
<dbReference type="EMBL" id="AMQM01005280">
    <property type="status" value="NOT_ANNOTATED_CDS"/>
    <property type="molecule type" value="Genomic_DNA"/>
</dbReference>
<accession>T1FU08</accession>
<dbReference type="CTD" id="20212304"/>
<keyword evidence="11" id="KW-1185">Reference proteome</keyword>
<keyword evidence="4" id="KW-0653">Protein transport</keyword>
<evidence type="ECO:0000256" key="2">
    <source>
        <dbReference type="ARBA" id="ARBA00022448"/>
    </source>
</evidence>
<dbReference type="HOGENOM" id="CLU_008593_0_0_1"/>
<evidence type="ECO:0000313" key="10">
    <source>
        <dbReference type="EnsemblMetazoa" id="HelroP192492"/>
    </source>
</evidence>
<dbReference type="RefSeq" id="XP_009021111.1">
    <property type="nucleotide sequence ID" value="XM_009022863.1"/>
</dbReference>
<dbReference type="FunCoup" id="T1FU08">
    <property type="interactions" value="1849"/>
</dbReference>
<feature type="compositionally biased region" description="Acidic residues" evidence="7">
    <location>
        <begin position="287"/>
        <end position="314"/>
    </location>
</feature>
<reference evidence="9 11" key="2">
    <citation type="journal article" date="2013" name="Nature">
        <title>Insights into bilaterian evolution from three spiralian genomes.</title>
        <authorList>
            <person name="Simakov O."/>
            <person name="Marletaz F."/>
            <person name="Cho S.J."/>
            <person name="Edsinger-Gonzales E."/>
            <person name="Havlak P."/>
            <person name="Hellsten U."/>
            <person name="Kuo D.H."/>
            <person name="Larsson T."/>
            <person name="Lv J."/>
            <person name="Arendt D."/>
            <person name="Savage R."/>
            <person name="Osoegawa K."/>
            <person name="de Jong P."/>
            <person name="Grimwood J."/>
            <person name="Chapman J.A."/>
            <person name="Shapiro H."/>
            <person name="Aerts A."/>
            <person name="Otillar R.P."/>
            <person name="Terry A.Y."/>
            <person name="Boore J.L."/>
            <person name="Grigoriev I.V."/>
            <person name="Lindberg D.R."/>
            <person name="Seaver E.C."/>
            <person name="Weisblat D.A."/>
            <person name="Putnam N.H."/>
            <person name="Rokhsar D.S."/>
        </authorList>
    </citation>
    <scope>NUCLEOTIDE SEQUENCE</scope>
</reference>
<evidence type="ECO:0000313" key="11">
    <source>
        <dbReference type="Proteomes" id="UP000015101"/>
    </source>
</evidence>